<proteinExistence type="predicted"/>
<dbReference type="Proteomes" id="UP000243876">
    <property type="component" value="Unassembled WGS sequence"/>
</dbReference>
<gene>
    <name evidence="2" type="primary">SPOSA6832_05099</name>
</gene>
<feature type="compositionally biased region" description="Pro residues" evidence="1">
    <location>
        <begin position="33"/>
        <end position="45"/>
    </location>
</feature>
<feature type="compositionally biased region" description="Low complexity" evidence="1">
    <location>
        <begin position="104"/>
        <end position="119"/>
    </location>
</feature>
<feature type="non-terminal residue" evidence="2">
    <location>
        <position position="1"/>
    </location>
</feature>
<feature type="region of interest" description="Disordered" evidence="1">
    <location>
        <begin position="1"/>
        <end position="82"/>
    </location>
</feature>
<name>A0A0D6ETV3_SPOSA</name>
<evidence type="ECO:0000313" key="3">
    <source>
        <dbReference type="Proteomes" id="UP000243876"/>
    </source>
</evidence>
<feature type="compositionally biased region" description="Low complexity" evidence="1">
    <location>
        <begin position="126"/>
        <end position="144"/>
    </location>
</feature>
<feature type="region of interest" description="Disordered" evidence="1">
    <location>
        <begin position="95"/>
        <end position="164"/>
    </location>
</feature>
<dbReference type="EMBL" id="CENE01000057">
    <property type="protein sequence ID" value="CEQ43196.1"/>
    <property type="molecule type" value="Genomic_DNA"/>
</dbReference>
<feature type="compositionally biased region" description="Low complexity" evidence="1">
    <location>
        <begin position="22"/>
        <end position="32"/>
    </location>
</feature>
<dbReference type="AlphaFoldDB" id="A0A0D6ETV3"/>
<feature type="compositionally biased region" description="Low complexity" evidence="1">
    <location>
        <begin position="46"/>
        <end position="76"/>
    </location>
</feature>
<protein>
    <submittedName>
        <fullName evidence="2">SPOSA6832_05099-mRNA-1:cds</fullName>
    </submittedName>
</protein>
<keyword evidence="3" id="KW-1185">Reference proteome</keyword>
<accession>A0A0D6ETV3</accession>
<reference evidence="3" key="1">
    <citation type="submission" date="2015-02" db="EMBL/GenBank/DDBJ databases">
        <authorList>
            <person name="Gon?alves P."/>
        </authorList>
    </citation>
    <scope>NUCLEOTIDE SEQUENCE [LARGE SCALE GENOMIC DNA]</scope>
</reference>
<organism evidence="2 3">
    <name type="scientific">Sporidiobolus salmonicolor</name>
    <name type="common">Yeast-like fungus</name>
    <name type="synonym">Sporobolomyces salmonicolor</name>
    <dbReference type="NCBI Taxonomy" id="5005"/>
    <lineage>
        <taxon>Eukaryota</taxon>
        <taxon>Fungi</taxon>
        <taxon>Dikarya</taxon>
        <taxon>Basidiomycota</taxon>
        <taxon>Pucciniomycotina</taxon>
        <taxon>Microbotryomycetes</taxon>
        <taxon>Sporidiobolales</taxon>
        <taxon>Sporidiobolaceae</taxon>
        <taxon>Sporobolomyces</taxon>
    </lineage>
</organism>
<feature type="non-terminal residue" evidence="2">
    <location>
        <position position="164"/>
    </location>
</feature>
<evidence type="ECO:0000313" key="2">
    <source>
        <dbReference type="EMBL" id="CEQ43196.1"/>
    </source>
</evidence>
<evidence type="ECO:0000256" key="1">
    <source>
        <dbReference type="SAM" id="MobiDB-lite"/>
    </source>
</evidence>
<sequence>DPASLVDCSPAASSGTTGGRTAGPTRTTRSAPSAPPTARPRPVARPTPRVSSSRRSVLRPSSPTRLSASVSVSSSSRTERRVSLHFLLYSSTKNWTHEDLDSQSPLSSPTTVASTSSTRARPREISPVSASRSSRSLVSVSSPSGRRRRRRSASPLSYPGIPVP</sequence>